<sequence length="118" mass="13451">MDDDEQTITDSTNKTISELDLRTKKAYQFKTSVLERLREQRNSREFCDLVLCAENEKFNVHKCVLVASSDYFEAMISRSGMQEATADTIELKDITANGLRAVLDFIYTGELSLSIENI</sequence>
<dbReference type="AlphaFoldDB" id="A0A820BWY6"/>
<feature type="non-terminal residue" evidence="2">
    <location>
        <position position="118"/>
    </location>
</feature>
<name>A0A820BWY6_9BILA</name>
<dbReference type="InterPro" id="IPR011333">
    <property type="entry name" value="SKP1/BTB/POZ_sf"/>
</dbReference>
<dbReference type="SMART" id="SM00225">
    <property type="entry name" value="BTB"/>
    <property type="match status" value="1"/>
</dbReference>
<dbReference type="PANTHER" id="PTHR45632:SF13">
    <property type="entry name" value="KELCH-LIKE PROTEIN 26"/>
    <property type="match status" value="1"/>
</dbReference>
<dbReference type="InterPro" id="IPR000210">
    <property type="entry name" value="BTB/POZ_dom"/>
</dbReference>
<evidence type="ECO:0000313" key="3">
    <source>
        <dbReference type="Proteomes" id="UP000663874"/>
    </source>
</evidence>
<reference evidence="2" key="1">
    <citation type="submission" date="2021-02" db="EMBL/GenBank/DDBJ databases">
        <authorList>
            <person name="Nowell W R."/>
        </authorList>
    </citation>
    <scope>NUCLEOTIDE SEQUENCE</scope>
</reference>
<accession>A0A820BWY6</accession>
<dbReference type="PROSITE" id="PS50097">
    <property type="entry name" value="BTB"/>
    <property type="match status" value="1"/>
</dbReference>
<dbReference type="Proteomes" id="UP000663874">
    <property type="component" value="Unassembled WGS sequence"/>
</dbReference>
<dbReference type="Gene3D" id="3.30.710.10">
    <property type="entry name" value="Potassium Channel Kv1.1, Chain A"/>
    <property type="match status" value="1"/>
</dbReference>
<organism evidence="2 3">
    <name type="scientific">Rotaria sordida</name>
    <dbReference type="NCBI Taxonomy" id="392033"/>
    <lineage>
        <taxon>Eukaryota</taxon>
        <taxon>Metazoa</taxon>
        <taxon>Spiralia</taxon>
        <taxon>Gnathifera</taxon>
        <taxon>Rotifera</taxon>
        <taxon>Eurotatoria</taxon>
        <taxon>Bdelloidea</taxon>
        <taxon>Philodinida</taxon>
        <taxon>Philodinidae</taxon>
        <taxon>Rotaria</taxon>
    </lineage>
</organism>
<feature type="domain" description="BTB" evidence="1">
    <location>
        <begin position="47"/>
        <end position="115"/>
    </location>
</feature>
<dbReference type="Pfam" id="PF00651">
    <property type="entry name" value="BTB"/>
    <property type="match status" value="1"/>
</dbReference>
<protein>
    <recommendedName>
        <fullName evidence="1">BTB domain-containing protein</fullName>
    </recommendedName>
</protein>
<dbReference type="PANTHER" id="PTHR45632">
    <property type="entry name" value="LD33804P"/>
    <property type="match status" value="1"/>
</dbReference>
<evidence type="ECO:0000313" key="2">
    <source>
        <dbReference type="EMBL" id="CAF4207651.1"/>
    </source>
</evidence>
<feature type="non-terminal residue" evidence="2">
    <location>
        <position position="1"/>
    </location>
</feature>
<comment type="caution">
    <text evidence="2">The sequence shown here is derived from an EMBL/GenBank/DDBJ whole genome shotgun (WGS) entry which is preliminary data.</text>
</comment>
<gene>
    <name evidence="2" type="ORF">FNK824_LOCUS36593</name>
</gene>
<dbReference type="SUPFAM" id="SSF54695">
    <property type="entry name" value="POZ domain"/>
    <property type="match status" value="1"/>
</dbReference>
<dbReference type="EMBL" id="CAJOBE010017122">
    <property type="protein sequence ID" value="CAF4207651.1"/>
    <property type="molecule type" value="Genomic_DNA"/>
</dbReference>
<proteinExistence type="predicted"/>
<evidence type="ECO:0000259" key="1">
    <source>
        <dbReference type="PROSITE" id="PS50097"/>
    </source>
</evidence>